<dbReference type="PANTHER" id="PTHR45624">
    <property type="entry name" value="MITOCHONDRIAL BASIC AMINO ACIDS TRANSPORTER-RELATED"/>
    <property type="match status" value="1"/>
</dbReference>
<evidence type="ECO:0000313" key="11">
    <source>
        <dbReference type="EMBL" id="RKP29052.1"/>
    </source>
</evidence>
<reference evidence="12" key="1">
    <citation type="journal article" date="2018" name="Nat. Microbiol.">
        <title>Leveraging single-cell genomics to expand the fungal tree of life.</title>
        <authorList>
            <person name="Ahrendt S.R."/>
            <person name="Quandt C.A."/>
            <person name="Ciobanu D."/>
            <person name="Clum A."/>
            <person name="Salamov A."/>
            <person name="Andreopoulos B."/>
            <person name="Cheng J.F."/>
            <person name="Woyke T."/>
            <person name="Pelin A."/>
            <person name="Henrissat B."/>
            <person name="Reynolds N.K."/>
            <person name="Benny G.L."/>
            <person name="Smith M.E."/>
            <person name="James T.Y."/>
            <person name="Grigoriev I.V."/>
        </authorList>
    </citation>
    <scope>NUCLEOTIDE SEQUENCE [LARGE SCALE GENOMIC DNA]</scope>
    <source>
        <strain evidence="12">Baker2002</strain>
    </source>
</reference>
<evidence type="ECO:0000256" key="4">
    <source>
        <dbReference type="ARBA" id="ARBA00022692"/>
    </source>
</evidence>
<keyword evidence="5" id="KW-0677">Repeat</keyword>
<evidence type="ECO:0000256" key="5">
    <source>
        <dbReference type="ARBA" id="ARBA00022737"/>
    </source>
</evidence>
<dbReference type="EMBL" id="ML004516">
    <property type="protein sequence ID" value="RKP29052.1"/>
    <property type="molecule type" value="Genomic_DNA"/>
</dbReference>
<feature type="repeat" description="Solcar" evidence="9">
    <location>
        <begin position="94"/>
        <end position="184"/>
    </location>
</feature>
<keyword evidence="3 10" id="KW-0813">Transport</keyword>
<keyword evidence="8 9" id="KW-0472">Membrane</keyword>
<keyword evidence="6" id="KW-1133">Transmembrane helix</keyword>
<gene>
    <name evidence="11" type="ORF">METBISCDRAFT_24589</name>
</gene>
<dbReference type="GO" id="GO:0031966">
    <property type="term" value="C:mitochondrial membrane"/>
    <property type="evidence" value="ECO:0007669"/>
    <property type="project" value="UniProtKB-SubCell"/>
</dbReference>
<evidence type="ECO:0000256" key="6">
    <source>
        <dbReference type="ARBA" id="ARBA00022989"/>
    </source>
</evidence>
<dbReference type="GO" id="GO:1990575">
    <property type="term" value="P:mitochondrial L-ornithine transmembrane transport"/>
    <property type="evidence" value="ECO:0007669"/>
    <property type="project" value="TreeGrafter"/>
</dbReference>
<dbReference type="GO" id="GO:0000064">
    <property type="term" value="F:L-ornithine transmembrane transporter activity"/>
    <property type="evidence" value="ECO:0007669"/>
    <property type="project" value="TreeGrafter"/>
</dbReference>
<feature type="repeat" description="Solcar" evidence="9">
    <location>
        <begin position="192"/>
        <end position="281"/>
    </location>
</feature>
<dbReference type="InterPro" id="IPR018108">
    <property type="entry name" value="MCP_transmembrane"/>
</dbReference>
<proteinExistence type="inferred from homology"/>
<keyword evidence="7" id="KW-0496">Mitochondrion</keyword>
<accession>A0A4P9Z9S4</accession>
<dbReference type="PROSITE" id="PS50920">
    <property type="entry name" value="SOLCAR"/>
    <property type="match status" value="3"/>
</dbReference>
<dbReference type="SUPFAM" id="SSF103506">
    <property type="entry name" value="Mitochondrial carrier"/>
    <property type="match status" value="1"/>
</dbReference>
<evidence type="ECO:0000313" key="12">
    <source>
        <dbReference type="Proteomes" id="UP000268321"/>
    </source>
</evidence>
<evidence type="ECO:0000256" key="10">
    <source>
        <dbReference type="RuleBase" id="RU000488"/>
    </source>
</evidence>
<dbReference type="Gene3D" id="1.50.40.10">
    <property type="entry name" value="Mitochondrial carrier domain"/>
    <property type="match status" value="1"/>
</dbReference>
<evidence type="ECO:0000256" key="2">
    <source>
        <dbReference type="ARBA" id="ARBA00006375"/>
    </source>
</evidence>
<keyword evidence="12" id="KW-1185">Reference proteome</keyword>
<evidence type="ECO:0000256" key="3">
    <source>
        <dbReference type="ARBA" id="ARBA00022448"/>
    </source>
</evidence>
<dbReference type="PANTHER" id="PTHR45624:SF31">
    <property type="entry name" value="MITOCHONDRIAL ORNITHINE TRANSPORTER 1"/>
    <property type="match status" value="1"/>
</dbReference>
<evidence type="ECO:0000256" key="8">
    <source>
        <dbReference type="ARBA" id="ARBA00023136"/>
    </source>
</evidence>
<comment type="similarity">
    <text evidence="2 10">Belongs to the mitochondrial carrier (TC 2.A.29) family.</text>
</comment>
<feature type="repeat" description="Solcar" evidence="9">
    <location>
        <begin position="2"/>
        <end position="84"/>
    </location>
</feature>
<sequence>MVDPAKEVVYGAVAGCLGKIIEFPFDTVKVRLQTTHAASTVAVASHIVCQEGLLSFYKGIKAPLVGACLESAMLFSAFQYGQQAVRTFTPFLLESLAAVCVSGAFSGLAVSFVLTPIELVKCNLQVANVVAGSAHVPASYGLAIRNVLKSDGITGLWHGLSSTLLREMVGTAVWFATYEESLHTYNRVNPGCENLNLLVSGATAGFMSNLSIYPADTIKSNIQTSQAMKRGTETGFVSVGVLLVSKPGGLRNLYRGLGITLVRSIPANAVIFATYEWLKKSPFL</sequence>
<evidence type="ECO:0000256" key="7">
    <source>
        <dbReference type="ARBA" id="ARBA00023128"/>
    </source>
</evidence>
<protein>
    <submittedName>
        <fullName evidence="11">Mitochondrial carrier</fullName>
    </submittedName>
</protein>
<dbReference type="AlphaFoldDB" id="A0A4P9Z9S4"/>
<dbReference type="OrthoDB" id="2139348at2759"/>
<dbReference type="Pfam" id="PF00153">
    <property type="entry name" value="Mito_carr"/>
    <property type="match status" value="3"/>
</dbReference>
<evidence type="ECO:0000256" key="9">
    <source>
        <dbReference type="PROSITE-ProRule" id="PRU00282"/>
    </source>
</evidence>
<dbReference type="Proteomes" id="UP000268321">
    <property type="component" value="Unassembled WGS sequence"/>
</dbReference>
<name>A0A4P9Z9S4_9ASCO</name>
<dbReference type="InterPro" id="IPR023395">
    <property type="entry name" value="MCP_dom_sf"/>
</dbReference>
<comment type="subcellular location">
    <subcellularLocation>
        <location evidence="1">Mitochondrion membrane</location>
        <topology evidence="1">Multi-pass membrane protein</topology>
    </subcellularLocation>
</comment>
<dbReference type="InterPro" id="IPR050567">
    <property type="entry name" value="Mitochondrial_Carrier"/>
</dbReference>
<evidence type="ECO:0000256" key="1">
    <source>
        <dbReference type="ARBA" id="ARBA00004225"/>
    </source>
</evidence>
<organism evidence="11 12">
    <name type="scientific">Metschnikowia bicuspidata</name>
    <dbReference type="NCBI Taxonomy" id="27322"/>
    <lineage>
        <taxon>Eukaryota</taxon>
        <taxon>Fungi</taxon>
        <taxon>Dikarya</taxon>
        <taxon>Ascomycota</taxon>
        <taxon>Saccharomycotina</taxon>
        <taxon>Pichiomycetes</taxon>
        <taxon>Metschnikowiaceae</taxon>
        <taxon>Metschnikowia</taxon>
    </lineage>
</organism>
<keyword evidence="4 9" id="KW-0812">Transmembrane</keyword>